<dbReference type="InterPro" id="IPR027417">
    <property type="entry name" value="P-loop_NTPase"/>
</dbReference>
<comment type="caution">
    <text evidence="1">The sequence shown here is derived from an EMBL/GenBank/DDBJ whole genome shotgun (WGS) entry which is preliminary data.</text>
</comment>
<dbReference type="eggNOG" id="COG1483">
    <property type="taxonomic scope" value="Bacteria"/>
</dbReference>
<dbReference type="InterPro" id="IPR007555">
    <property type="entry name" value="DUF499"/>
</dbReference>
<protein>
    <recommendedName>
        <fullName evidence="3">DUF499 domain-containing protein</fullName>
    </recommendedName>
</protein>
<proteinExistence type="predicted"/>
<reference evidence="1 2" key="1">
    <citation type="submission" date="2014-02" db="EMBL/GenBank/DDBJ databases">
        <title>Draft genome sequence of Lysinibacillus sinduriensis JCM 15800.</title>
        <authorList>
            <person name="Zhang F."/>
            <person name="Wang G."/>
            <person name="Zhang L."/>
        </authorList>
    </citation>
    <scope>NUCLEOTIDE SEQUENCE [LARGE SCALE GENOMIC DNA]</scope>
    <source>
        <strain evidence="1 2">JCM 15800</strain>
    </source>
</reference>
<dbReference type="RefSeq" id="WP_036201257.1">
    <property type="nucleotide sequence ID" value="NZ_AVCY01000004.1"/>
</dbReference>
<evidence type="ECO:0008006" key="3">
    <source>
        <dbReference type="Google" id="ProtNLM"/>
    </source>
</evidence>
<dbReference type="Gene3D" id="3.40.50.300">
    <property type="entry name" value="P-loop containing nucleotide triphosphate hydrolases"/>
    <property type="match status" value="1"/>
</dbReference>
<accession>A0A0A3HS42</accession>
<organism evidence="1 2">
    <name type="scientific">Ureibacillus sinduriensis BLB-1 = JCM 15800</name>
    <dbReference type="NCBI Taxonomy" id="1384057"/>
    <lineage>
        <taxon>Bacteria</taxon>
        <taxon>Bacillati</taxon>
        <taxon>Bacillota</taxon>
        <taxon>Bacilli</taxon>
        <taxon>Bacillales</taxon>
        <taxon>Caryophanaceae</taxon>
        <taxon>Ureibacillus</taxon>
    </lineage>
</organism>
<evidence type="ECO:0000313" key="1">
    <source>
        <dbReference type="EMBL" id="KGR75219.1"/>
    </source>
</evidence>
<evidence type="ECO:0000313" key="2">
    <source>
        <dbReference type="Proteomes" id="UP000030408"/>
    </source>
</evidence>
<gene>
    <name evidence="1" type="ORF">CD33_13215</name>
</gene>
<dbReference type="OrthoDB" id="5409804at2"/>
<keyword evidence="2" id="KW-1185">Reference proteome</keyword>
<dbReference type="STRING" id="1384057.CD33_13215"/>
<dbReference type="AlphaFoldDB" id="A0A0A3HS42"/>
<sequence length="903" mass="104136">MLDLKLRSEFRPKRLKRTAIDFNKEIEKNAKDFLEITYPSNDLLKTIESVSLEQSRPIVLIGSRGQGKSHLLTTIYHSFINTEMTKNWLENWSVKLNRAELNQINLRKGMHVIAESLHYQNYKYLWDLILEKHPHGKYIRGKWEGQGDKKTDVLGRDLLIEMFKEQPTVVILDEFQTWYDALTNTKQYPWKNWAFNFVQTLAEIAEEFPDLLILVVSVRNGQSDAYQQIHRNNPIIIDFKGHYVKRDRKRLLLHRLFENRSQISNLDINNSIQVHLNEYYRLLQISETERAAIREEFIESWPFSPQLIQLLEDQILVATDAQETRDLIKILANLFKQQTEDTCIITAGSFSIEEDDDGIMSLLDTVSNEYHKTLREKAQRNLQAVRDAVNYKNQIPHASYILSSLWIHSLAINKQAGAERAILQVDITQREPIDDNSFLIEMTTIIDNSFNIHEVGDKLVFKEEENPQAKLLAFSRNDKLFQDGSDIDQLAKQVRYVIGGEESVTSKYQVVVLKSNWNRDPWSSLEDNLHPSKWDNRIPIVVIPESLEEIEETLGKWLIDHVPSKRNTIRFLIPKRGQENIYTDYSLLVLARATLKANEWKKNEPEYRALSKKYQDELKVHLNSLFDRFAILDTWNYSNPKECVFHIENHQAKGKDIPETMDSFIKQSIFDPEEFNDLVIELADNNDSVSRLLSDLQEPRPGGQECIPWLGETEIKDKLIHLCAKGKIAIDLRGMELLILKPGENEQDAWHRMKGKLGTGNHLNQTYIKSPSAITSSTAFIISPTSQDETDSTTGNENIGNTLTSTGSLFGQQETEKPPYFGENHVVNIFDPNQSNVSVKRLQADQTSSLNLIGKIERWGINPGTKIKSISLNINEMTGAQLQQLLRVLPDGVTYGLELDKEE</sequence>
<dbReference type="Proteomes" id="UP000030408">
    <property type="component" value="Unassembled WGS sequence"/>
</dbReference>
<dbReference type="EMBL" id="JPVO01000052">
    <property type="protein sequence ID" value="KGR75219.1"/>
    <property type="molecule type" value="Genomic_DNA"/>
</dbReference>
<dbReference type="Pfam" id="PF04465">
    <property type="entry name" value="DUF499"/>
    <property type="match status" value="1"/>
</dbReference>
<dbReference type="SUPFAM" id="SSF52540">
    <property type="entry name" value="P-loop containing nucleoside triphosphate hydrolases"/>
    <property type="match status" value="1"/>
</dbReference>
<name>A0A0A3HS42_9BACL</name>